<reference evidence="1 2" key="1">
    <citation type="journal article" date="2021" name="Elife">
        <title>Chloroplast acquisition without the gene transfer in kleptoplastic sea slugs, Plakobranchus ocellatus.</title>
        <authorList>
            <person name="Maeda T."/>
            <person name="Takahashi S."/>
            <person name="Yoshida T."/>
            <person name="Shimamura S."/>
            <person name="Takaki Y."/>
            <person name="Nagai Y."/>
            <person name="Toyoda A."/>
            <person name="Suzuki Y."/>
            <person name="Arimoto A."/>
            <person name="Ishii H."/>
            <person name="Satoh N."/>
            <person name="Nishiyama T."/>
            <person name="Hasebe M."/>
            <person name="Maruyama T."/>
            <person name="Minagawa J."/>
            <person name="Obokata J."/>
            <person name="Shigenobu S."/>
        </authorList>
    </citation>
    <scope>NUCLEOTIDE SEQUENCE [LARGE SCALE GENOMIC DNA]</scope>
</reference>
<organism evidence="1 2">
    <name type="scientific">Plakobranchus ocellatus</name>
    <dbReference type="NCBI Taxonomy" id="259542"/>
    <lineage>
        <taxon>Eukaryota</taxon>
        <taxon>Metazoa</taxon>
        <taxon>Spiralia</taxon>
        <taxon>Lophotrochozoa</taxon>
        <taxon>Mollusca</taxon>
        <taxon>Gastropoda</taxon>
        <taxon>Heterobranchia</taxon>
        <taxon>Euthyneura</taxon>
        <taxon>Panpulmonata</taxon>
        <taxon>Sacoglossa</taxon>
        <taxon>Placobranchoidea</taxon>
        <taxon>Plakobranchidae</taxon>
        <taxon>Plakobranchus</taxon>
    </lineage>
</organism>
<comment type="caution">
    <text evidence="1">The sequence shown here is derived from an EMBL/GenBank/DDBJ whole genome shotgun (WGS) entry which is preliminary data.</text>
</comment>
<keyword evidence="2" id="KW-1185">Reference proteome</keyword>
<evidence type="ECO:0000313" key="2">
    <source>
        <dbReference type="Proteomes" id="UP000735302"/>
    </source>
</evidence>
<proteinExistence type="predicted"/>
<accession>A0AAV4BZ24</accession>
<dbReference type="AlphaFoldDB" id="A0AAV4BZ24"/>
<gene>
    <name evidence="1" type="ORF">PoB_005489600</name>
</gene>
<dbReference type="EMBL" id="BLXT01006036">
    <property type="protein sequence ID" value="GFO28391.1"/>
    <property type="molecule type" value="Genomic_DNA"/>
</dbReference>
<sequence length="110" mass="12543">MLRPVHSLTNTRNSQISTLAFVGFKLSHLNHSYSAVVKLYTRQLQLLVVLNNNLQQSTRSFSPACFAPLTLTSWLNGVTVKGNNDLTSLRFVDVFDFHTKFKRRMQSITN</sequence>
<protein>
    <submittedName>
        <fullName evidence="1">Uncharacterized protein</fullName>
    </submittedName>
</protein>
<evidence type="ECO:0000313" key="1">
    <source>
        <dbReference type="EMBL" id="GFO28391.1"/>
    </source>
</evidence>
<name>A0AAV4BZ24_9GAST</name>
<dbReference type="Proteomes" id="UP000735302">
    <property type="component" value="Unassembled WGS sequence"/>
</dbReference>